<proteinExistence type="predicted"/>
<gene>
    <name evidence="3" type="ORF">SAMN05720469_104117</name>
</gene>
<feature type="signal peptide" evidence="2">
    <location>
        <begin position="1"/>
        <end position="28"/>
    </location>
</feature>
<feature type="compositionally biased region" description="Basic and acidic residues" evidence="1">
    <location>
        <begin position="189"/>
        <end position="200"/>
    </location>
</feature>
<keyword evidence="2" id="KW-0732">Signal</keyword>
<dbReference type="RefSeq" id="WP_073302787.1">
    <property type="nucleotide sequence ID" value="NZ_FRAW01000004.1"/>
</dbReference>
<protein>
    <submittedName>
        <fullName evidence="3">Uncharacterized protein</fullName>
    </submittedName>
</protein>
<dbReference type="AlphaFoldDB" id="A0A1M6RUS0"/>
<organism evidence="3 4">
    <name type="scientific">Fibrobacter intestinalis</name>
    <dbReference type="NCBI Taxonomy" id="28122"/>
    <lineage>
        <taxon>Bacteria</taxon>
        <taxon>Pseudomonadati</taxon>
        <taxon>Fibrobacterota</taxon>
        <taxon>Fibrobacteria</taxon>
        <taxon>Fibrobacterales</taxon>
        <taxon>Fibrobacteraceae</taxon>
        <taxon>Fibrobacter</taxon>
    </lineage>
</organism>
<sequence>MVVGNLKATRIVLVLAAVACAANAPKSAAEYYSDAAYQYIENRLPTAAITCKEGLSYYPDDVKLQMLADRIDESKDEQKNQNKQNNPQNENNSDKNQDQNSENSNSDNQQQNDNSEPGSSDSSSSDSQSDRNDGGSSGSNGNSSDSNQGSGEGNSSSPDESSSDSRESDERPAGTPEQMSPQEASQLLKDFDEEHGERKPWKPARGVARPEKDW</sequence>
<dbReference type="EMBL" id="FRAW01000004">
    <property type="protein sequence ID" value="SHK36159.1"/>
    <property type="molecule type" value="Genomic_DNA"/>
</dbReference>
<reference evidence="4" key="1">
    <citation type="submission" date="2016-11" db="EMBL/GenBank/DDBJ databases">
        <authorList>
            <person name="Varghese N."/>
            <person name="Submissions S."/>
        </authorList>
    </citation>
    <scope>NUCLEOTIDE SEQUENCE [LARGE SCALE GENOMIC DNA]</scope>
    <source>
        <strain evidence="4">UWOS</strain>
    </source>
</reference>
<keyword evidence="4" id="KW-1185">Reference proteome</keyword>
<feature type="chain" id="PRO_5013042430" evidence="2">
    <location>
        <begin position="29"/>
        <end position="214"/>
    </location>
</feature>
<evidence type="ECO:0000313" key="4">
    <source>
        <dbReference type="Proteomes" id="UP000184275"/>
    </source>
</evidence>
<evidence type="ECO:0000256" key="1">
    <source>
        <dbReference type="SAM" id="MobiDB-lite"/>
    </source>
</evidence>
<feature type="compositionally biased region" description="Low complexity" evidence="1">
    <location>
        <begin position="139"/>
        <end position="160"/>
    </location>
</feature>
<dbReference type="Proteomes" id="UP000184275">
    <property type="component" value="Unassembled WGS sequence"/>
</dbReference>
<evidence type="ECO:0000256" key="2">
    <source>
        <dbReference type="SAM" id="SignalP"/>
    </source>
</evidence>
<feature type="compositionally biased region" description="Low complexity" evidence="1">
    <location>
        <begin position="98"/>
        <end position="127"/>
    </location>
</feature>
<evidence type="ECO:0000313" key="3">
    <source>
        <dbReference type="EMBL" id="SHK36159.1"/>
    </source>
</evidence>
<accession>A0A1M6RUS0</accession>
<feature type="compositionally biased region" description="Low complexity" evidence="1">
    <location>
        <begin position="81"/>
        <end position="91"/>
    </location>
</feature>
<feature type="compositionally biased region" description="Basic and acidic residues" evidence="1">
    <location>
        <begin position="163"/>
        <end position="172"/>
    </location>
</feature>
<name>A0A1M6RUS0_9BACT</name>
<feature type="region of interest" description="Disordered" evidence="1">
    <location>
        <begin position="74"/>
        <end position="214"/>
    </location>
</feature>